<dbReference type="InterPro" id="IPR003439">
    <property type="entry name" value="ABC_transporter-like_ATP-bd"/>
</dbReference>
<evidence type="ECO:0000256" key="5">
    <source>
        <dbReference type="ARBA" id="ARBA00023136"/>
    </source>
</evidence>
<evidence type="ECO:0000256" key="4">
    <source>
        <dbReference type="ARBA" id="ARBA00022475"/>
    </source>
</evidence>
<feature type="domain" description="ABC transporter" evidence="6">
    <location>
        <begin position="14"/>
        <end position="65"/>
    </location>
</feature>
<keyword evidence="4" id="KW-1003">Cell membrane</keyword>
<evidence type="ECO:0000256" key="1">
    <source>
        <dbReference type="ARBA" id="ARBA00004370"/>
    </source>
</evidence>
<dbReference type="EMBL" id="JBHTBW010000019">
    <property type="protein sequence ID" value="MFC7440879.1"/>
    <property type="molecule type" value="Genomic_DNA"/>
</dbReference>
<dbReference type="Proteomes" id="UP001596500">
    <property type="component" value="Unassembled WGS sequence"/>
</dbReference>
<keyword evidence="7" id="KW-0067">ATP-binding</keyword>
<protein>
    <submittedName>
        <fullName evidence="7">ATP-binding cassette domain-containing protein</fullName>
    </submittedName>
</protein>
<evidence type="ECO:0000313" key="8">
    <source>
        <dbReference type="Proteomes" id="UP001596500"/>
    </source>
</evidence>
<dbReference type="PANTHER" id="PTHR43297">
    <property type="entry name" value="OLIGOPEPTIDE TRANSPORT ATP-BINDING PROTEIN APPD"/>
    <property type="match status" value="1"/>
</dbReference>
<keyword evidence="8" id="KW-1185">Reference proteome</keyword>
<evidence type="ECO:0000313" key="7">
    <source>
        <dbReference type="EMBL" id="MFC7440879.1"/>
    </source>
</evidence>
<evidence type="ECO:0000256" key="3">
    <source>
        <dbReference type="ARBA" id="ARBA00022448"/>
    </source>
</evidence>
<comment type="subcellular location">
    <subcellularLocation>
        <location evidence="1">Membrane</location>
    </subcellularLocation>
</comment>
<dbReference type="PANTHER" id="PTHR43297:SF2">
    <property type="entry name" value="DIPEPTIDE TRANSPORT ATP-BINDING PROTEIN DPPD"/>
    <property type="match status" value="1"/>
</dbReference>
<accession>A0ABW2RIU9</accession>
<dbReference type="GO" id="GO:0005524">
    <property type="term" value="F:ATP binding"/>
    <property type="evidence" value="ECO:0007669"/>
    <property type="project" value="UniProtKB-KW"/>
</dbReference>
<name>A0ABW2RIU9_9BACL</name>
<reference evidence="8" key="1">
    <citation type="journal article" date="2019" name="Int. J. Syst. Evol. Microbiol.">
        <title>The Global Catalogue of Microorganisms (GCM) 10K type strain sequencing project: providing services to taxonomists for standard genome sequencing and annotation.</title>
        <authorList>
            <consortium name="The Broad Institute Genomics Platform"/>
            <consortium name="The Broad Institute Genome Sequencing Center for Infectious Disease"/>
            <person name="Wu L."/>
            <person name="Ma J."/>
        </authorList>
    </citation>
    <scope>NUCLEOTIDE SEQUENCE [LARGE SCALE GENOMIC DNA]</scope>
    <source>
        <strain evidence="8">CGMCC 1.12942</strain>
    </source>
</reference>
<evidence type="ECO:0000259" key="6">
    <source>
        <dbReference type="Pfam" id="PF00005"/>
    </source>
</evidence>
<dbReference type="InterPro" id="IPR050388">
    <property type="entry name" value="ABC_Ni/Peptide_Import"/>
</dbReference>
<keyword evidence="5" id="KW-0472">Membrane</keyword>
<keyword evidence="7" id="KW-0547">Nucleotide-binding</keyword>
<dbReference type="Gene3D" id="3.40.50.300">
    <property type="entry name" value="P-loop containing nucleotide triphosphate hydrolases"/>
    <property type="match status" value="1"/>
</dbReference>
<organism evidence="7 8">
    <name type="scientific">Laceyella putida</name>
    <dbReference type="NCBI Taxonomy" id="110101"/>
    <lineage>
        <taxon>Bacteria</taxon>
        <taxon>Bacillati</taxon>
        <taxon>Bacillota</taxon>
        <taxon>Bacilli</taxon>
        <taxon>Bacillales</taxon>
        <taxon>Thermoactinomycetaceae</taxon>
        <taxon>Laceyella</taxon>
    </lineage>
</organism>
<sequence>MEPLLEHKLLSKEEARGKALELIAKVDIPDGEEMMRRYPHELSGGMLQRIMIAIAPSCNPKLIIAEAL</sequence>
<comment type="similarity">
    <text evidence="2">Belongs to the ABC transporter superfamily.</text>
</comment>
<dbReference type="Pfam" id="PF00005">
    <property type="entry name" value="ABC_tran"/>
    <property type="match status" value="1"/>
</dbReference>
<dbReference type="InterPro" id="IPR027417">
    <property type="entry name" value="P-loop_NTPase"/>
</dbReference>
<gene>
    <name evidence="7" type="ORF">ACFQNG_06905</name>
</gene>
<evidence type="ECO:0000256" key="2">
    <source>
        <dbReference type="ARBA" id="ARBA00005417"/>
    </source>
</evidence>
<comment type="caution">
    <text evidence="7">The sequence shown here is derived from an EMBL/GenBank/DDBJ whole genome shotgun (WGS) entry which is preliminary data.</text>
</comment>
<dbReference type="SUPFAM" id="SSF52540">
    <property type="entry name" value="P-loop containing nucleoside triphosphate hydrolases"/>
    <property type="match status" value="1"/>
</dbReference>
<keyword evidence="3" id="KW-0813">Transport</keyword>
<proteinExistence type="inferred from homology"/>
<dbReference type="RefSeq" id="WP_379864162.1">
    <property type="nucleotide sequence ID" value="NZ_JBHTBW010000019.1"/>
</dbReference>